<evidence type="ECO:0000313" key="3">
    <source>
        <dbReference type="Proteomes" id="UP000032141"/>
    </source>
</evidence>
<dbReference type="InterPro" id="IPR053031">
    <property type="entry name" value="Cuticle_assoc_protein"/>
</dbReference>
<dbReference type="Gramene" id="Bo2g086630.1">
    <property type="protein sequence ID" value="Bo2g086630.1"/>
    <property type="gene ID" value="Bo2g086630"/>
</dbReference>
<feature type="compositionally biased region" description="Acidic residues" evidence="1">
    <location>
        <begin position="131"/>
        <end position="148"/>
    </location>
</feature>
<dbReference type="HOGENOM" id="CLU_470410_0_0_1"/>
<evidence type="ECO:0000256" key="1">
    <source>
        <dbReference type="SAM" id="MobiDB-lite"/>
    </source>
</evidence>
<keyword evidence="3" id="KW-1185">Reference proteome</keyword>
<dbReference type="GO" id="GO:0006357">
    <property type="term" value="P:regulation of transcription by RNA polymerase II"/>
    <property type="evidence" value="ECO:0007669"/>
    <property type="project" value="TreeGrafter"/>
</dbReference>
<accession>A0A0D3AQY1</accession>
<feature type="region of interest" description="Disordered" evidence="1">
    <location>
        <begin position="130"/>
        <end position="149"/>
    </location>
</feature>
<dbReference type="PANTHER" id="PTHR34396">
    <property type="entry name" value="OS03G0264950 PROTEIN-RELATED"/>
    <property type="match status" value="1"/>
</dbReference>
<feature type="region of interest" description="Disordered" evidence="1">
    <location>
        <begin position="79"/>
        <end position="110"/>
    </location>
</feature>
<dbReference type="eggNOG" id="KOG1121">
    <property type="taxonomic scope" value="Eukaryota"/>
</dbReference>
<protein>
    <recommendedName>
        <fullName evidence="4">BED-type domain-containing protein</fullName>
    </recommendedName>
</protein>
<dbReference type="EnsemblPlants" id="Bo2g086630.1">
    <property type="protein sequence ID" value="Bo2g086630.1"/>
    <property type="gene ID" value="Bo2g086630"/>
</dbReference>
<reference evidence="2 3" key="1">
    <citation type="journal article" date="2014" name="Genome Biol.">
        <title>Transcriptome and methylome profiling reveals relics of genome dominance in the mesopolyploid Brassica oleracea.</title>
        <authorList>
            <person name="Parkin I.A."/>
            <person name="Koh C."/>
            <person name="Tang H."/>
            <person name="Robinson S.J."/>
            <person name="Kagale S."/>
            <person name="Clarke W.E."/>
            <person name="Town C.D."/>
            <person name="Nixon J."/>
            <person name="Krishnakumar V."/>
            <person name="Bidwell S.L."/>
            <person name="Denoeud F."/>
            <person name="Belcram H."/>
            <person name="Links M.G."/>
            <person name="Just J."/>
            <person name="Clarke C."/>
            <person name="Bender T."/>
            <person name="Huebert T."/>
            <person name="Mason A.S."/>
            <person name="Pires J.C."/>
            <person name="Barker G."/>
            <person name="Moore J."/>
            <person name="Walley P.G."/>
            <person name="Manoli S."/>
            <person name="Batley J."/>
            <person name="Edwards D."/>
            <person name="Nelson M.N."/>
            <person name="Wang X."/>
            <person name="Paterson A.H."/>
            <person name="King G."/>
            <person name="Bancroft I."/>
            <person name="Chalhoub B."/>
            <person name="Sharpe A.G."/>
        </authorList>
    </citation>
    <scope>NUCLEOTIDE SEQUENCE</scope>
    <source>
        <strain evidence="2 3">cv. TO1000</strain>
    </source>
</reference>
<dbReference type="GO" id="GO:1990837">
    <property type="term" value="F:sequence-specific double-stranded DNA binding"/>
    <property type="evidence" value="ECO:0007669"/>
    <property type="project" value="TreeGrafter"/>
</dbReference>
<dbReference type="PANTHER" id="PTHR34396:SF24">
    <property type="entry name" value="BED-TYPE DOMAIN-CONTAINING PROTEIN"/>
    <property type="match status" value="1"/>
</dbReference>
<evidence type="ECO:0000313" key="2">
    <source>
        <dbReference type="EnsemblPlants" id="Bo2g086630.1"/>
    </source>
</evidence>
<sequence length="580" mass="66067">MSSSNYFRSWIDRPHLDPNTKLLTEEYQRGITEFMGLVHRQPEAKTDSLRESTSLRLSVSPSLHLSGLSVSPSLHLSVSPSLRFPDSPSRLLSDSPSRLLSDSPSRFLSDSPSVSSLSLALSQMDTLGLNNDDDYASDNGDSEQEMDENNPVVDESLMSTAEVKGKHKRRHSKCWNLFTIEGDRMPDGKFKCVCNYCNHFYILDLHKSGTNTLLRHSKTCPKTPNNTCPKIDQLVFREMIAVAIVEHDLPYAFVEYRRVREALHYANPTIEFWCRNTAVSDVFKIFEREKMKLRQVLSEVPGLMMIRHGLDSVVVVVVRGASLGIPARFRILFPASDPLAPPAAPAPAPPGPPGVMSVAELVRQPGRDHLPYLTPYPHGRGQTWFNRSGNEISAWINRMMYSALDKGHPTFTHFPTDKQHLWFRQFAQEFNWNSDETLFIYQHLVHKVMDNHGKQIHEWKKKWEINKVSKSINNTVWTELFLYFRMPFLGIFRGFRSSEIPDENSEEHFVGTSEDWTIGKSIEISQGSSPSVYSEELSDELVVLVVSSKIRFLGIPSEISEGFPRKNEFPRSYFRGLVSS</sequence>
<reference evidence="2" key="2">
    <citation type="submission" date="2015-03" db="UniProtKB">
        <authorList>
            <consortium name="EnsemblPlants"/>
        </authorList>
    </citation>
    <scope>IDENTIFICATION</scope>
</reference>
<proteinExistence type="predicted"/>
<dbReference type="Proteomes" id="UP000032141">
    <property type="component" value="Chromosome C2"/>
</dbReference>
<dbReference type="AlphaFoldDB" id="A0A0D3AQY1"/>
<evidence type="ECO:0008006" key="4">
    <source>
        <dbReference type="Google" id="ProtNLM"/>
    </source>
</evidence>
<dbReference type="GO" id="GO:0005634">
    <property type="term" value="C:nucleus"/>
    <property type="evidence" value="ECO:0007669"/>
    <property type="project" value="TreeGrafter"/>
</dbReference>
<name>A0A0D3AQY1_BRAOL</name>
<dbReference type="SMART" id="SM00614">
    <property type="entry name" value="ZnF_BED"/>
    <property type="match status" value="1"/>
</dbReference>
<organism evidence="2 3">
    <name type="scientific">Brassica oleracea var. oleracea</name>
    <dbReference type="NCBI Taxonomy" id="109376"/>
    <lineage>
        <taxon>Eukaryota</taxon>
        <taxon>Viridiplantae</taxon>
        <taxon>Streptophyta</taxon>
        <taxon>Embryophyta</taxon>
        <taxon>Tracheophyta</taxon>
        <taxon>Spermatophyta</taxon>
        <taxon>Magnoliopsida</taxon>
        <taxon>eudicotyledons</taxon>
        <taxon>Gunneridae</taxon>
        <taxon>Pentapetalae</taxon>
        <taxon>rosids</taxon>
        <taxon>malvids</taxon>
        <taxon>Brassicales</taxon>
        <taxon>Brassicaceae</taxon>
        <taxon>Brassiceae</taxon>
        <taxon>Brassica</taxon>
    </lineage>
</organism>